<dbReference type="Proteomes" id="UP000254227">
    <property type="component" value="Unassembled WGS sequence"/>
</dbReference>
<evidence type="ECO:0000313" key="12">
    <source>
        <dbReference type="Proteomes" id="UP000196240"/>
    </source>
</evidence>
<evidence type="ECO:0000313" key="17">
    <source>
        <dbReference type="Proteomes" id="UP001244586"/>
    </source>
</evidence>
<evidence type="ECO:0000313" key="13">
    <source>
        <dbReference type="Proteomes" id="UP000249282"/>
    </source>
</evidence>
<dbReference type="Proteomes" id="UP001157887">
    <property type="component" value="Unassembled WGS sequence"/>
</dbReference>
<keyword evidence="17" id="KW-1185">Reference proteome</keyword>
<dbReference type="EMBL" id="JAOCCL010000029">
    <property type="protein sequence ID" value="MDH0827124.1"/>
    <property type="molecule type" value="Genomic_DNA"/>
</dbReference>
<dbReference type="EMBL" id="CP121776">
    <property type="protein sequence ID" value="WMG18617.1"/>
    <property type="molecule type" value="Genomic_DNA"/>
</dbReference>
<dbReference type="EMBL" id="JAOCIL010000001">
    <property type="protein sequence ID" value="MDH1439291.1"/>
    <property type="molecule type" value="Genomic_DNA"/>
</dbReference>
<proteinExistence type="predicted"/>
<dbReference type="Proteomes" id="UP001159915">
    <property type="component" value="Unassembled WGS sequence"/>
</dbReference>
<dbReference type="Proteomes" id="UP000249282">
    <property type="component" value="Unassembled WGS sequence"/>
</dbReference>
<evidence type="ECO:0000313" key="2">
    <source>
        <dbReference type="EMBL" id="MDG9785545.1"/>
    </source>
</evidence>
<dbReference type="EMBL" id="UFRV01000006">
    <property type="protein sequence ID" value="SUT96564.1"/>
    <property type="molecule type" value="Genomic_DNA"/>
</dbReference>
<reference evidence="2" key="6">
    <citation type="submission" date="2022-09" db="EMBL/GenBank/DDBJ databases">
        <title>Intensive care unit water sources are persistently colonized with multi-drug resistant bacteria and are the site of extensive horizontal gene transfer of antibiotic resistance genes.</title>
        <authorList>
            <person name="Diorio-Toth L."/>
        </authorList>
    </citation>
    <scope>NUCLEOTIDE SEQUENCE</scope>
    <source>
        <strain evidence="6">GD03649</strain>
        <strain evidence="5">GD03725</strain>
        <strain evidence="3">GD03885</strain>
        <strain evidence="4">GD03920</strain>
        <strain evidence="2">GD04065</strain>
    </source>
</reference>
<dbReference type="EMBL" id="QFQJ01000029">
    <property type="protein sequence ID" value="PZQ91180.1"/>
    <property type="molecule type" value="Genomic_DNA"/>
</dbReference>
<reference evidence="1 15" key="2">
    <citation type="submission" date="2017-06" db="EMBL/GenBank/DDBJ databases">
        <title>Complete Genome Sequence of the Carbazole-Degrading Bacterium Acinetobacter johnsonii IC001.</title>
        <authorList>
            <person name="Vejarano F."/>
            <person name="Suzuki-Minakuchi C."/>
            <person name="Ohtsubo Y."/>
            <person name="Tsuda M."/>
            <person name="Okada K."/>
            <person name="Nojiri H."/>
        </authorList>
    </citation>
    <scope>NUCLEOTIDE SEQUENCE [LARGE SCALE GENOMIC DNA]</scope>
    <source>
        <strain evidence="1 15">IC001</strain>
    </source>
</reference>
<dbReference type="EMBL" id="JAOCLH010000001">
    <property type="protein sequence ID" value="MDH2171072.1"/>
    <property type="molecule type" value="Genomic_DNA"/>
</dbReference>
<organism evidence="7 13">
    <name type="scientific">Acinetobacter johnsonii</name>
    <dbReference type="NCBI Taxonomy" id="40214"/>
    <lineage>
        <taxon>Bacteria</taxon>
        <taxon>Pseudomonadati</taxon>
        <taxon>Pseudomonadota</taxon>
        <taxon>Gammaproteobacteria</taxon>
        <taxon>Moraxellales</taxon>
        <taxon>Moraxellaceae</taxon>
        <taxon>Acinetobacter</taxon>
    </lineage>
</organism>
<evidence type="ECO:0000313" key="4">
    <source>
        <dbReference type="EMBL" id="MDH0968443.1"/>
    </source>
</evidence>
<gene>
    <name evidence="9" type="ORF">ACNJC6_01843</name>
    <name evidence="1" type="ORF">CFH90_13275</name>
    <name evidence="7" type="ORF">DI542_06830</name>
    <name evidence="8" type="ORF">I6G67_03505</name>
    <name evidence="4" type="ORF">N5C10_03870</name>
    <name evidence="3" type="ORF">N5C97_11585</name>
    <name evidence="5" type="ORF">N5I27_13265</name>
    <name evidence="6" type="ORF">N5J46_01195</name>
    <name evidence="2" type="ORF">N7566_00700</name>
    <name evidence="10" type="ORF">NCTC10308_02061</name>
    <name evidence="11" type="ORF">QBJ73_03110</name>
</gene>
<protein>
    <submittedName>
        <fullName evidence="7">Uncharacterized protein</fullName>
    </submittedName>
</protein>
<dbReference type="EMBL" id="JAOCBE010000001">
    <property type="protein sequence ID" value="MDH0968443.1"/>
    <property type="molecule type" value="Genomic_DNA"/>
</dbReference>
<accession>A0A0W8GYE8</accession>
<reference evidence="8 16" key="5">
    <citation type="submission" date="2020-12" db="EMBL/GenBank/DDBJ databases">
        <title>FDA dAtabase for Regulatory Grade micrObial Sequences (FDA-ARGOS): Supporting development and validation of Infectious Disease Dx tests.</title>
        <authorList>
            <person name="Sproer C."/>
            <person name="Gronow S."/>
            <person name="Severitt S."/>
            <person name="Schroder I."/>
            <person name="Tallon L."/>
            <person name="Sadzewicz L."/>
            <person name="Zhao X."/>
            <person name="Boylan J."/>
            <person name="Ott S."/>
            <person name="Bowen H."/>
            <person name="Vavikolanu K."/>
            <person name="Mehta A."/>
            <person name="Aluvathingal J."/>
            <person name="Nadendla S."/>
            <person name="Lowell S."/>
            <person name="Myers T."/>
            <person name="Yan Y."/>
            <person name="Sichtig H."/>
        </authorList>
    </citation>
    <scope>NUCLEOTIDE SEQUENCE [LARGE SCALE GENOMIC DNA]</scope>
    <source>
        <strain evidence="8 16">FDAARGOS_910</strain>
    </source>
</reference>
<evidence type="ECO:0000313" key="8">
    <source>
        <dbReference type="EMBL" id="QPS04570.1"/>
    </source>
</evidence>
<reference evidence="9 12" key="1">
    <citation type="submission" date="2017-02" db="EMBL/GenBank/DDBJ databases">
        <authorList>
            <person name="Peterson S.W."/>
        </authorList>
    </citation>
    <scope>NUCLEOTIDE SEQUENCE [LARGE SCALE GENOMIC DNA]</scope>
    <source>
        <strain evidence="9">C6</strain>
    </source>
</reference>
<evidence type="ECO:0000313" key="1">
    <source>
        <dbReference type="EMBL" id="AZN64942.1"/>
    </source>
</evidence>
<dbReference type="AlphaFoldDB" id="A0A0W8GYE8"/>
<evidence type="ECO:0000313" key="6">
    <source>
        <dbReference type="EMBL" id="MDH2171072.1"/>
    </source>
</evidence>
<dbReference type="EMBL" id="CP022298">
    <property type="protein sequence ID" value="AZN64942.1"/>
    <property type="molecule type" value="Genomic_DNA"/>
</dbReference>
<dbReference type="Proteomes" id="UP001161567">
    <property type="component" value="Unassembled WGS sequence"/>
</dbReference>
<dbReference type="Proteomes" id="UP000276980">
    <property type="component" value="Chromosome"/>
</dbReference>
<sequence>MSLEFTHKPNYFLFAQLLIRHVETYVRKHPDANNAIFDLRDIYELFRQDKASATTNLDGIMNIVDEYKIETINGDQKLISRYGIDTQNNSLLIDFNADALESLKQGKQIISPDASIQE</sequence>
<dbReference type="Proteomes" id="UP000196240">
    <property type="component" value="Unassembled WGS sequence"/>
</dbReference>
<dbReference type="EMBL" id="FUUY01000005">
    <property type="protein sequence ID" value="SJX22211.1"/>
    <property type="molecule type" value="Genomic_DNA"/>
</dbReference>
<dbReference type="EMBL" id="JAOECG010000001">
    <property type="protein sequence ID" value="MDG9785545.1"/>
    <property type="molecule type" value="Genomic_DNA"/>
</dbReference>
<reference evidence="7 13" key="3">
    <citation type="submission" date="2017-11" db="EMBL/GenBank/DDBJ databases">
        <title>Infants hospitalized years apart are colonized by the same room-sourced microbial strains.</title>
        <authorList>
            <person name="Brooks B."/>
            <person name="Olm M.R."/>
            <person name="Firek B.A."/>
            <person name="Baker R."/>
            <person name="Thomas B.C."/>
            <person name="Morowitz M.J."/>
            <person name="Banfield J.F."/>
        </authorList>
    </citation>
    <scope>NUCLEOTIDE SEQUENCE [LARGE SCALE GENOMIC DNA]</scope>
    <source>
        <strain evidence="7">S2_003_000_R3_20</strain>
    </source>
</reference>
<name>A0A0W8GYE8_ACIJO</name>
<evidence type="ECO:0000313" key="16">
    <source>
        <dbReference type="Proteomes" id="UP000595107"/>
    </source>
</evidence>
<evidence type="ECO:0000313" key="3">
    <source>
        <dbReference type="EMBL" id="MDH0827124.1"/>
    </source>
</evidence>
<evidence type="ECO:0000313" key="7">
    <source>
        <dbReference type="EMBL" id="PZQ91180.1"/>
    </source>
</evidence>
<dbReference type="Proteomes" id="UP000595107">
    <property type="component" value="Chromosome"/>
</dbReference>
<evidence type="ECO:0000313" key="5">
    <source>
        <dbReference type="EMBL" id="MDH1439291.1"/>
    </source>
</evidence>
<dbReference type="RefSeq" id="WP_004695379.1">
    <property type="nucleotide sequence ID" value="NZ_BBTB01000019.1"/>
</dbReference>
<reference evidence="10 14" key="4">
    <citation type="submission" date="2018-06" db="EMBL/GenBank/DDBJ databases">
        <authorList>
            <consortium name="Pathogen Informatics"/>
            <person name="Doyle S."/>
        </authorList>
    </citation>
    <scope>NUCLEOTIDE SEQUENCE [LARGE SCALE GENOMIC DNA]</scope>
    <source>
        <strain evidence="10 14">NCTC10308</strain>
    </source>
</reference>
<dbReference type="Proteomes" id="UP001244586">
    <property type="component" value="Chromosome"/>
</dbReference>
<dbReference type="GeneID" id="56339748"/>
<dbReference type="Proteomes" id="UP001160116">
    <property type="component" value="Unassembled WGS sequence"/>
</dbReference>
<evidence type="ECO:0000313" key="10">
    <source>
        <dbReference type="EMBL" id="SUT96564.1"/>
    </source>
</evidence>
<dbReference type="EMBL" id="CP065666">
    <property type="protein sequence ID" value="QPS04570.1"/>
    <property type="molecule type" value="Genomic_DNA"/>
</dbReference>
<evidence type="ECO:0000313" key="15">
    <source>
        <dbReference type="Proteomes" id="UP000276980"/>
    </source>
</evidence>
<dbReference type="Proteomes" id="UP001162261">
    <property type="component" value="Unassembled WGS sequence"/>
</dbReference>
<evidence type="ECO:0000313" key="9">
    <source>
        <dbReference type="EMBL" id="SJX22211.1"/>
    </source>
</evidence>
<evidence type="ECO:0000313" key="14">
    <source>
        <dbReference type="Proteomes" id="UP000254227"/>
    </source>
</evidence>
<evidence type="ECO:0000313" key="11">
    <source>
        <dbReference type="EMBL" id="WMG18617.1"/>
    </source>
</evidence>
<reference evidence="11 17" key="7">
    <citation type="submission" date="2023-04" db="EMBL/GenBank/DDBJ databases">
        <title>Acinetobacter johnsonii isolate AYTCM encoding NDM-1, OXA-58 and PER-1.</title>
        <authorList>
            <person name="Tian C."/>
            <person name="Wang S."/>
            <person name="Fan X."/>
            <person name="Xia D."/>
        </authorList>
    </citation>
    <scope>NUCLEOTIDE SEQUENCE [LARGE SCALE GENOMIC DNA]</scope>
    <source>
        <strain evidence="11 17">AYTCM</strain>
    </source>
</reference>